<dbReference type="NCBIfam" id="TIGR02564">
    <property type="entry name" value="cas_Csy1"/>
    <property type="match status" value="1"/>
</dbReference>
<name>A0A2T1KLL9_9GAMM</name>
<dbReference type="RefSeq" id="WP_106761803.1">
    <property type="nucleotide sequence ID" value="NZ_PXNP01000023.1"/>
</dbReference>
<proteinExistence type="predicted"/>
<comment type="caution">
    <text evidence="1">The sequence shown here is derived from an EMBL/GenBank/DDBJ whole genome shotgun (WGS) entry which is preliminary data.</text>
</comment>
<gene>
    <name evidence="1" type="primary">csy1</name>
    <name evidence="1" type="ORF">C7H09_06575</name>
</gene>
<organism evidence="1 2">
    <name type="scientific">Marinobacter fuscus</name>
    <dbReference type="NCBI Taxonomy" id="2109942"/>
    <lineage>
        <taxon>Bacteria</taxon>
        <taxon>Pseudomonadati</taxon>
        <taxon>Pseudomonadota</taxon>
        <taxon>Gammaproteobacteria</taxon>
        <taxon>Pseudomonadales</taxon>
        <taxon>Marinobacteraceae</taxon>
        <taxon>Marinobacter</taxon>
    </lineage>
</organism>
<evidence type="ECO:0000313" key="2">
    <source>
        <dbReference type="Proteomes" id="UP000239866"/>
    </source>
</evidence>
<dbReference type="OrthoDB" id="9815616at2"/>
<dbReference type="EMBL" id="PXNP01000023">
    <property type="protein sequence ID" value="PSF10603.1"/>
    <property type="molecule type" value="Genomic_DNA"/>
</dbReference>
<dbReference type="InterPro" id="IPR013397">
    <property type="entry name" value="CRISPR-assoc_prot_Csy1"/>
</dbReference>
<protein>
    <submittedName>
        <fullName evidence="1">Type I-F CRISPR-associated protein Csy1</fullName>
    </submittedName>
</protein>
<evidence type="ECO:0000313" key="1">
    <source>
        <dbReference type="EMBL" id="PSF10603.1"/>
    </source>
</evidence>
<keyword evidence="2" id="KW-1185">Reference proteome</keyword>
<sequence length="422" mass="48293">MLDPAIEQFFAERKEAWLKKNLKASMSDQEVREKEQECEEVFSLKNWLPNAAKRAGQISMATHPCTFSHPSARKNKNGYASSIIAQGGERSPDGFLRSGNLQVEPDALGNAAALDVYKFLTLDLQDGMTLLQHIQRDTDIALNLYEKAGGDSEALKAGLLAMVATNDEAVTSSKIKQVYFPVKDEGSEYHLLSILSHSGHLFEMRRRLDQLRFSEEVKAKRELRRQNQYSETGYQEIYNLTTIGFGGTKPQNISVLNNQNAGKAHLLLSLPPELSPRTTRQPTRNFFGDTLYPNQLQETFQAFHRLLTTDYNNMPIRKGRDYRIQEYLDQLILKMWQVRKAFEEQPHSRSESLPGYQKVWLFPEREAERSESTQWLNELVNEATRHFINSYRKVMGKAAVPLGDDELEAFSRIIEQSKEALL</sequence>
<dbReference type="Proteomes" id="UP000239866">
    <property type="component" value="Unassembled WGS sequence"/>
</dbReference>
<reference evidence="1 2" key="1">
    <citation type="submission" date="2018-03" db="EMBL/GenBank/DDBJ databases">
        <title>Marinobacter brunus sp. nov., a marine bacterium of Gamma-proteobacteria isolated from the surface seawater of the South China Sea.</title>
        <authorList>
            <person name="Cheng H."/>
            <person name="Wu Y.-H."/>
            <person name="Xamxidin M."/>
            <person name="Xu X.-W."/>
        </authorList>
    </citation>
    <scope>NUCLEOTIDE SEQUENCE [LARGE SCALE GENOMIC DNA]</scope>
    <source>
        <strain evidence="1 2">NH169-3</strain>
    </source>
</reference>
<dbReference type="Pfam" id="PF09611">
    <property type="entry name" value="Cas_Csy1"/>
    <property type="match status" value="1"/>
</dbReference>
<accession>A0A2T1KLL9</accession>
<dbReference type="AlphaFoldDB" id="A0A2T1KLL9"/>